<evidence type="ECO:0000313" key="2">
    <source>
        <dbReference type="Proteomes" id="UP000299102"/>
    </source>
</evidence>
<organism evidence="1 2">
    <name type="scientific">Eumeta variegata</name>
    <name type="common">Bagworm moth</name>
    <name type="synonym">Eumeta japonica</name>
    <dbReference type="NCBI Taxonomy" id="151549"/>
    <lineage>
        <taxon>Eukaryota</taxon>
        <taxon>Metazoa</taxon>
        <taxon>Ecdysozoa</taxon>
        <taxon>Arthropoda</taxon>
        <taxon>Hexapoda</taxon>
        <taxon>Insecta</taxon>
        <taxon>Pterygota</taxon>
        <taxon>Neoptera</taxon>
        <taxon>Endopterygota</taxon>
        <taxon>Lepidoptera</taxon>
        <taxon>Glossata</taxon>
        <taxon>Ditrysia</taxon>
        <taxon>Tineoidea</taxon>
        <taxon>Psychidae</taxon>
        <taxon>Oiketicinae</taxon>
        <taxon>Eumeta</taxon>
    </lineage>
</organism>
<dbReference type="EMBL" id="BGZK01001760">
    <property type="protein sequence ID" value="GBP85798.1"/>
    <property type="molecule type" value="Genomic_DNA"/>
</dbReference>
<sequence length="108" mass="12285">MSNVTHAPTTILRNAMAYSASRRKWASSTSETLYSHYTEYKREVAGAAVVFRPASEKFGWLISHPPDILFLAKFSNFPMGLSFLYHTYYSFLKGWQRTNGYSEVVMGG</sequence>
<dbReference type="Proteomes" id="UP000299102">
    <property type="component" value="Unassembled WGS sequence"/>
</dbReference>
<keyword evidence="2" id="KW-1185">Reference proteome</keyword>
<gene>
    <name evidence="1" type="ORF">EVAR_77902_1</name>
</gene>
<proteinExistence type="predicted"/>
<dbReference type="AlphaFoldDB" id="A0A4C1ZDF0"/>
<accession>A0A4C1ZDF0</accession>
<reference evidence="1 2" key="1">
    <citation type="journal article" date="2019" name="Commun. Biol.">
        <title>The bagworm genome reveals a unique fibroin gene that provides high tensile strength.</title>
        <authorList>
            <person name="Kono N."/>
            <person name="Nakamura H."/>
            <person name="Ohtoshi R."/>
            <person name="Tomita M."/>
            <person name="Numata K."/>
            <person name="Arakawa K."/>
        </authorList>
    </citation>
    <scope>NUCLEOTIDE SEQUENCE [LARGE SCALE GENOMIC DNA]</scope>
</reference>
<evidence type="ECO:0000313" key="1">
    <source>
        <dbReference type="EMBL" id="GBP85798.1"/>
    </source>
</evidence>
<name>A0A4C1ZDF0_EUMVA</name>
<protein>
    <submittedName>
        <fullName evidence="1">Uncharacterized protein</fullName>
    </submittedName>
</protein>
<comment type="caution">
    <text evidence="1">The sequence shown here is derived from an EMBL/GenBank/DDBJ whole genome shotgun (WGS) entry which is preliminary data.</text>
</comment>